<feature type="transmembrane region" description="Helical" evidence="1">
    <location>
        <begin position="68"/>
        <end position="90"/>
    </location>
</feature>
<gene>
    <name evidence="2" type="ORF">AFUS01_LOCUS321</name>
</gene>
<keyword evidence="3" id="KW-1185">Reference proteome</keyword>
<evidence type="ECO:0000313" key="2">
    <source>
        <dbReference type="EMBL" id="CAG7638223.1"/>
    </source>
</evidence>
<dbReference type="AlphaFoldDB" id="A0A8J2NIE4"/>
<accession>A0A8J2NIE4</accession>
<feature type="transmembrane region" description="Helical" evidence="1">
    <location>
        <begin position="97"/>
        <end position="115"/>
    </location>
</feature>
<feature type="non-terminal residue" evidence="2">
    <location>
        <position position="1"/>
    </location>
</feature>
<keyword evidence="1" id="KW-0812">Transmembrane</keyword>
<evidence type="ECO:0000256" key="1">
    <source>
        <dbReference type="SAM" id="Phobius"/>
    </source>
</evidence>
<dbReference type="OrthoDB" id="2354286at2759"/>
<sequence>CEEPSVEDLQQAFIEGVAVTVVHARHLQKRSGLLAIVWIFLICKILTFLMAIVLLHGSFNGRTYLLKIWLIFTSIQIIVWVFLAFAAIGFGISGPFLWVYASTPILIFGVLTIFFETCSEAESVLNSRVSPKCLSNINVRHPYDLLLQIGTVLTVILVIPSVICEDVGINVHAF</sequence>
<dbReference type="EMBL" id="CAJVCH010001355">
    <property type="protein sequence ID" value="CAG7638223.1"/>
    <property type="molecule type" value="Genomic_DNA"/>
</dbReference>
<feature type="transmembrane region" description="Helical" evidence="1">
    <location>
        <begin position="33"/>
        <end position="56"/>
    </location>
</feature>
<proteinExistence type="predicted"/>
<organism evidence="2 3">
    <name type="scientific">Allacma fusca</name>
    <dbReference type="NCBI Taxonomy" id="39272"/>
    <lineage>
        <taxon>Eukaryota</taxon>
        <taxon>Metazoa</taxon>
        <taxon>Ecdysozoa</taxon>
        <taxon>Arthropoda</taxon>
        <taxon>Hexapoda</taxon>
        <taxon>Collembola</taxon>
        <taxon>Symphypleona</taxon>
        <taxon>Sminthuridae</taxon>
        <taxon>Allacma</taxon>
    </lineage>
</organism>
<keyword evidence="1" id="KW-0472">Membrane</keyword>
<keyword evidence="1" id="KW-1133">Transmembrane helix</keyword>
<name>A0A8J2NIE4_9HEXA</name>
<reference evidence="2" key="1">
    <citation type="submission" date="2021-06" db="EMBL/GenBank/DDBJ databases">
        <authorList>
            <person name="Hodson N. C."/>
            <person name="Mongue J. A."/>
            <person name="Jaron S. K."/>
        </authorList>
    </citation>
    <scope>NUCLEOTIDE SEQUENCE</scope>
</reference>
<feature type="transmembrane region" description="Helical" evidence="1">
    <location>
        <begin position="145"/>
        <end position="164"/>
    </location>
</feature>
<evidence type="ECO:0000313" key="3">
    <source>
        <dbReference type="Proteomes" id="UP000708208"/>
    </source>
</evidence>
<comment type="caution">
    <text evidence="2">The sequence shown here is derived from an EMBL/GenBank/DDBJ whole genome shotgun (WGS) entry which is preliminary data.</text>
</comment>
<protein>
    <submittedName>
        <fullName evidence="2">Uncharacterized protein</fullName>
    </submittedName>
</protein>
<dbReference type="Proteomes" id="UP000708208">
    <property type="component" value="Unassembled WGS sequence"/>
</dbReference>